<dbReference type="PROSITE" id="PS51195">
    <property type="entry name" value="Q_MOTIF"/>
    <property type="match status" value="1"/>
</dbReference>
<evidence type="ECO:0000256" key="8">
    <source>
        <dbReference type="SAM" id="MobiDB-lite"/>
    </source>
</evidence>
<dbReference type="AlphaFoldDB" id="A0A9D2SUR9"/>
<sequence>MKFTDLRLKDELQQTLSRMNYTTLTPIQERCIPALLQGQSLVAQSQTGSGKTLAYALPLLERVRFEEYHPQALILVPTRELALQVKQTLDSLGMYCRTRHLMLVGRQSFRDQREDLKQRTHVLIATPGRLLQHMQEETLDLSQLSLLVLDEADEMFKLGFRKSLNRILQRIPQTQRACFSATYPDSVDDFLQEHFAGVPKLMLPRQTLPAQLTQHFMAVSLKKRDALLTDVLASFSLRRCIVFVNTIETADTLCARLREQEILCGTLHGEMLQEERFAALQAFREGQLRMLIATNVAARGLDIPDVSLILNYDFPLNEEIYIHRVGRTARMEAQGAALSFVTPRDQEVYQRLRTEFPDLEGPTWSPQPRYPAQLTQPLPPEKHRDDALRAEKMKLCILAGKSKKLRPGDLVGAICGIEGISAEDIGVISVQEHRSYVEILHGKGEHVLNALQGRTIKNRKIKAELARS</sequence>
<dbReference type="PROSITE" id="PS00039">
    <property type="entry name" value="DEAD_ATP_HELICASE"/>
    <property type="match status" value="1"/>
</dbReference>
<dbReference type="InterPro" id="IPR014014">
    <property type="entry name" value="RNA_helicase_DEAD_Q_motif"/>
</dbReference>
<comment type="caution">
    <text evidence="12">The sequence shown here is derived from an EMBL/GenBank/DDBJ whole genome shotgun (WGS) entry which is preliminary data.</text>
</comment>
<accession>A0A9D2SUR9</accession>
<gene>
    <name evidence="12" type="ORF">H9702_02325</name>
</gene>
<evidence type="ECO:0000256" key="5">
    <source>
        <dbReference type="ARBA" id="ARBA00038437"/>
    </source>
</evidence>
<dbReference type="InterPro" id="IPR001650">
    <property type="entry name" value="Helicase_C-like"/>
</dbReference>
<dbReference type="InterPro" id="IPR050079">
    <property type="entry name" value="DEAD_box_RNA_helicase"/>
</dbReference>
<evidence type="ECO:0000256" key="7">
    <source>
        <dbReference type="RuleBase" id="RU000492"/>
    </source>
</evidence>
<reference evidence="12" key="1">
    <citation type="journal article" date="2021" name="PeerJ">
        <title>Extensive microbial diversity within the chicken gut microbiome revealed by metagenomics and culture.</title>
        <authorList>
            <person name="Gilroy R."/>
            <person name="Ravi A."/>
            <person name="Getino M."/>
            <person name="Pursley I."/>
            <person name="Horton D.L."/>
            <person name="Alikhan N.F."/>
            <person name="Baker D."/>
            <person name="Gharbi K."/>
            <person name="Hall N."/>
            <person name="Watson M."/>
            <person name="Adriaenssens E.M."/>
            <person name="Foster-Nyarko E."/>
            <person name="Jarju S."/>
            <person name="Secka A."/>
            <person name="Antonio M."/>
            <person name="Oren A."/>
            <person name="Chaudhuri R.R."/>
            <person name="La Ragione R."/>
            <person name="Hildebrand F."/>
            <person name="Pallen M.J."/>
        </authorList>
    </citation>
    <scope>NUCLEOTIDE SEQUENCE</scope>
    <source>
        <strain evidence="12">CHK187-11901</strain>
    </source>
</reference>
<evidence type="ECO:0000256" key="1">
    <source>
        <dbReference type="ARBA" id="ARBA00022741"/>
    </source>
</evidence>
<evidence type="ECO:0000256" key="2">
    <source>
        <dbReference type="ARBA" id="ARBA00022801"/>
    </source>
</evidence>
<evidence type="ECO:0000256" key="6">
    <source>
        <dbReference type="PROSITE-ProRule" id="PRU00552"/>
    </source>
</evidence>
<comment type="similarity">
    <text evidence="5 7">Belongs to the DEAD box helicase family.</text>
</comment>
<evidence type="ECO:0000259" key="9">
    <source>
        <dbReference type="PROSITE" id="PS51192"/>
    </source>
</evidence>
<feature type="domain" description="Helicase C-terminal" evidence="10">
    <location>
        <begin position="227"/>
        <end position="372"/>
    </location>
</feature>
<keyword evidence="3 7" id="KW-0347">Helicase</keyword>
<evidence type="ECO:0000259" key="10">
    <source>
        <dbReference type="PROSITE" id="PS51194"/>
    </source>
</evidence>
<dbReference type="Proteomes" id="UP000823896">
    <property type="component" value="Unassembled WGS sequence"/>
</dbReference>
<dbReference type="SMART" id="SM00487">
    <property type="entry name" value="DEXDc"/>
    <property type="match status" value="1"/>
</dbReference>
<dbReference type="Gene3D" id="3.40.50.300">
    <property type="entry name" value="P-loop containing nucleotide triphosphate hydrolases"/>
    <property type="match status" value="2"/>
</dbReference>
<dbReference type="GO" id="GO:0005524">
    <property type="term" value="F:ATP binding"/>
    <property type="evidence" value="ECO:0007669"/>
    <property type="project" value="UniProtKB-KW"/>
</dbReference>
<dbReference type="GO" id="GO:0016787">
    <property type="term" value="F:hydrolase activity"/>
    <property type="evidence" value="ECO:0007669"/>
    <property type="project" value="UniProtKB-KW"/>
</dbReference>
<dbReference type="SMART" id="SM00490">
    <property type="entry name" value="HELICc"/>
    <property type="match status" value="1"/>
</dbReference>
<dbReference type="Pfam" id="PF03880">
    <property type="entry name" value="DbpA"/>
    <property type="match status" value="1"/>
</dbReference>
<keyword evidence="4 7" id="KW-0067">ATP-binding</keyword>
<dbReference type="GO" id="GO:0005829">
    <property type="term" value="C:cytosol"/>
    <property type="evidence" value="ECO:0007669"/>
    <property type="project" value="TreeGrafter"/>
</dbReference>
<evidence type="ECO:0000259" key="11">
    <source>
        <dbReference type="PROSITE" id="PS51195"/>
    </source>
</evidence>
<dbReference type="PROSITE" id="PS51192">
    <property type="entry name" value="HELICASE_ATP_BIND_1"/>
    <property type="match status" value="1"/>
</dbReference>
<dbReference type="CDD" id="cd00268">
    <property type="entry name" value="DEADc"/>
    <property type="match status" value="1"/>
</dbReference>
<dbReference type="InterPro" id="IPR012677">
    <property type="entry name" value="Nucleotide-bd_a/b_plait_sf"/>
</dbReference>
<evidence type="ECO:0000256" key="3">
    <source>
        <dbReference type="ARBA" id="ARBA00022806"/>
    </source>
</evidence>
<dbReference type="InterPro" id="IPR000629">
    <property type="entry name" value="RNA-helicase_DEAD-box_CS"/>
</dbReference>
<feature type="domain" description="DEAD-box RNA helicase Q" evidence="11">
    <location>
        <begin position="1"/>
        <end position="29"/>
    </location>
</feature>
<dbReference type="Gene3D" id="3.30.70.330">
    <property type="match status" value="1"/>
</dbReference>
<proteinExistence type="inferred from homology"/>
<organism evidence="12 13">
    <name type="scientific">Candidatus Merdibacter merdavium</name>
    <dbReference type="NCBI Taxonomy" id="2838692"/>
    <lineage>
        <taxon>Bacteria</taxon>
        <taxon>Bacillati</taxon>
        <taxon>Bacillota</taxon>
        <taxon>Erysipelotrichia</taxon>
        <taxon>Erysipelotrichales</taxon>
        <taxon>Erysipelotrichaceae</taxon>
        <taxon>Merdibacter</taxon>
    </lineage>
</organism>
<dbReference type="GO" id="GO:0003724">
    <property type="term" value="F:RNA helicase activity"/>
    <property type="evidence" value="ECO:0007669"/>
    <property type="project" value="InterPro"/>
</dbReference>
<dbReference type="PANTHER" id="PTHR47959">
    <property type="entry name" value="ATP-DEPENDENT RNA HELICASE RHLE-RELATED"/>
    <property type="match status" value="1"/>
</dbReference>
<keyword evidence="1 7" id="KW-0547">Nucleotide-binding</keyword>
<protein>
    <submittedName>
        <fullName evidence="12">DEAD/DEAH box helicase</fullName>
    </submittedName>
</protein>
<dbReference type="InterPro" id="IPR027417">
    <property type="entry name" value="P-loop_NTPase"/>
</dbReference>
<dbReference type="PROSITE" id="PS51194">
    <property type="entry name" value="HELICASE_CTER"/>
    <property type="match status" value="1"/>
</dbReference>
<dbReference type="InterPro" id="IPR014001">
    <property type="entry name" value="Helicase_ATP-bd"/>
</dbReference>
<keyword evidence="2 7" id="KW-0378">Hydrolase</keyword>
<feature type="domain" description="Helicase ATP-binding" evidence="9">
    <location>
        <begin position="32"/>
        <end position="201"/>
    </location>
</feature>
<reference evidence="12" key="2">
    <citation type="submission" date="2021-04" db="EMBL/GenBank/DDBJ databases">
        <authorList>
            <person name="Gilroy R."/>
        </authorList>
    </citation>
    <scope>NUCLEOTIDE SEQUENCE</scope>
    <source>
        <strain evidence="12">CHK187-11901</strain>
    </source>
</reference>
<evidence type="ECO:0000256" key="4">
    <source>
        <dbReference type="ARBA" id="ARBA00022840"/>
    </source>
</evidence>
<name>A0A9D2SUR9_9FIRM</name>
<dbReference type="Pfam" id="PF00271">
    <property type="entry name" value="Helicase_C"/>
    <property type="match status" value="1"/>
</dbReference>
<dbReference type="SUPFAM" id="SSF52540">
    <property type="entry name" value="P-loop containing nucleoside triphosphate hydrolases"/>
    <property type="match status" value="1"/>
</dbReference>
<dbReference type="Pfam" id="PF00270">
    <property type="entry name" value="DEAD"/>
    <property type="match status" value="1"/>
</dbReference>
<dbReference type="PANTHER" id="PTHR47959:SF1">
    <property type="entry name" value="ATP-DEPENDENT RNA HELICASE DBPA"/>
    <property type="match status" value="1"/>
</dbReference>
<evidence type="ECO:0000313" key="12">
    <source>
        <dbReference type="EMBL" id="HJC35952.1"/>
    </source>
</evidence>
<feature type="region of interest" description="Disordered" evidence="8">
    <location>
        <begin position="360"/>
        <end position="380"/>
    </location>
</feature>
<dbReference type="InterPro" id="IPR011545">
    <property type="entry name" value="DEAD/DEAH_box_helicase_dom"/>
</dbReference>
<evidence type="ECO:0000313" key="13">
    <source>
        <dbReference type="Proteomes" id="UP000823896"/>
    </source>
</evidence>
<dbReference type="InterPro" id="IPR044742">
    <property type="entry name" value="DEAD/DEAH_RhlB"/>
</dbReference>
<dbReference type="GO" id="GO:0003676">
    <property type="term" value="F:nucleic acid binding"/>
    <property type="evidence" value="ECO:0007669"/>
    <property type="project" value="InterPro"/>
</dbReference>
<dbReference type="EMBL" id="DWWM01000012">
    <property type="protein sequence ID" value="HJC35952.1"/>
    <property type="molecule type" value="Genomic_DNA"/>
</dbReference>
<dbReference type="InterPro" id="IPR005580">
    <property type="entry name" value="DbpA/CsdA_RNA-bd_dom"/>
</dbReference>
<dbReference type="CDD" id="cd18787">
    <property type="entry name" value="SF2_C_DEAD"/>
    <property type="match status" value="1"/>
</dbReference>
<feature type="short sequence motif" description="Q motif" evidence="6">
    <location>
        <begin position="1"/>
        <end position="29"/>
    </location>
</feature>